<dbReference type="SMART" id="SM00671">
    <property type="entry name" value="SEL1"/>
    <property type="match status" value="5"/>
</dbReference>
<dbReference type="InterPro" id="IPR013766">
    <property type="entry name" value="Thioredoxin_domain"/>
</dbReference>
<reference evidence="4 5" key="1">
    <citation type="submission" date="2021-05" db="EMBL/GenBank/DDBJ databases">
        <title>A Polyphasic approach of four new species of the genus Ohtaekwangia: Ohtaekwangia histidinii sp. nov., Ohtaekwangia cretensis sp. nov., Ohtaekwangia indiensis sp. nov., Ohtaekwangia reichenbachii sp. nov. from diverse environment.</title>
        <authorList>
            <person name="Octaviana S."/>
        </authorList>
    </citation>
    <scope>NUCLEOTIDE SEQUENCE [LARGE SCALE GENOMIC DNA]</scope>
    <source>
        <strain evidence="4 5">PWU4</strain>
    </source>
</reference>
<organism evidence="4 5">
    <name type="scientific">Chryseosolibacter histidini</name>
    <dbReference type="NCBI Taxonomy" id="2782349"/>
    <lineage>
        <taxon>Bacteria</taxon>
        <taxon>Pseudomonadati</taxon>
        <taxon>Bacteroidota</taxon>
        <taxon>Cytophagia</taxon>
        <taxon>Cytophagales</taxon>
        <taxon>Chryseotaleaceae</taxon>
        <taxon>Chryseosolibacter</taxon>
    </lineage>
</organism>
<dbReference type="GO" id="GO:0006950">
    <property type="term" value="P:response to stress"/>
    <property type="evidence" value="ECO:0007669"/>
    <property type="project" value="UniProtKB-ARBA"/>
</dbReference>
<dbReference type="InterPro" id="IPR006597">
    <property type="entry name" value="Sel1-like"/>
</dbReference>
<keyword evidence="2" id="KW-0732">Signal</keyword>
<dbReference type="PANTHER" id="PTHR11102:SF160">
    <property type="entry name" value="ERAD-ASSOCIATED E3 UBIQUITIN-PROTEIN LIGASE COMPONENT HRD3"/>
    <property type="match status" value="1"/>
</dbReference>
<dbReference type="EMBL" id="JAHESF010000047">
    <property type="protein sequence ID" value="MBT1700738.1"/>
    <property type="molecule type" value="Genomic_DNA"/>
</dbReference>
<dbReference type="InterPro" id="IPR036249">
    <property type="entry name" value="Thioredoxin-like_sf"/>
</dbReference>
<evidence type="ECO:0000313" key="5">
    <source>
        <dbReference type="Proteomes" id="UP001319200"/>
    </source>
</evidence>
<dbReference type="InterPro" id="IPR017937">
    <property type="entry name" value="Thioredoxin_CS"/>
</dbReference>
<dbReference type="PANTHER" id="PTHR11102">
    <property type="entry name" value="SEL-1-LIKE PROTEIN"/>
    <property type="match status" value="1"/>
</dbReference>
<feature type="domain" description="Thioredoxin" evidence="3">
    <location>
        <begin position="273"/>
        <end position="405"/>
    </location>
</feature>
<evidence type="ECO:0000256" key="2">
    <source>
        <dbReference type="SAM" id="SignalP"/>
    </source>
</evidence>
<keyword evidence="1" id="KW-0676">Redox-active center</keyword>
<feature type="signal peptide" evidence="2">
    <location>
        <begin position="1"/>
        <end position="23"/>
    </location>
</feature>
<evidence type="ECO:0000313" key="4">
    <source>
        <dbReference type="EMBL" id="MBT1700738.1"/>
    </source>
</evidence>
<dbReference type="InterPro" id="IPR050767">
    <property type="entry name" value="Sel1_AlgK"/>
</dbReference>
<dbReference type="PROSITE" id="PS51352">
    <property type="entry name" value="THIOREDOXIN_2"/>
    <property type="match status" value="1"/>
</dbReference>
<proteinExistence type="predicted"/>
<dbReference type="AlphaFoldDB" id="A0AAP2DSY2"/>
<dbReference type="PROSITE" id="PS00194">
    <property type="entry name" value="THIOREDOXIN_1"/>
    <property type="match status" value="1"/>
</dbReference>
<evidence type="ECO:0000259" key="3">
    <source>
        <dbReference type="PROSITE" id="PS51352"/>
    </source>
</evidence>
<dbReference type="Proteomes" id="UP001319200">
    <property type="component" value="Unassembled WGS sequence"/>
</dbReference>
<gene>
    <name evidence="4" type="ORF">KK083_27860</name>
</gene>
<feature type="chain" id="PRO_5042851235" evidence="2">
    <location>
        <begin position="24"/>
        <end position="410"/>
    </location>
</feature>
<evidence type="ECO:0000256" key="1">
    <source>
        <dbReference type="ARBA" id="ARBA00023284"/>
    </source>
</evidence>
<dbReference type="CDD" id="cd02947">
    <property type="entry name" value="TRX_family"/>
    <property type="match status" value="1"/>
</dbReference>
<dbReference type="SUPFAM" id="SSF81901">
    <property type="entry name" value="HCP-like"/>
    <property type="match status" value="2"/>
</dbReference>
<dbReference type="Pfam" id="PF08238">
    <property type="entry name" value="Sel1"/>
    <property type="match status" value="6"/>
</dbReference>
<dbReference type="Gene3D" id="3.40.30.10">
    <property type="entry name" value="Glutaredoxin"/>
    <property type="match status" value="1"/>
</dbReference>
<sequence>MIHRKNYNATLLLFLIGMMQGFASSPQLTQALGQYNVSEFEAAQKLFRRAAAKDHEAFYFLGRLHALGQGVETDLDSAAFYYRKGIALGDRKNHYGMFFLYASGWNGSEKDEVKAAEVLAEAYPDIVASAKASAFWKSVLGVMHYWGYHVPQDFDKAFAFYSEAAQQGWSMGQYNLGVMYEQGEGTIPNHEEAAKWYKKAADNGFSDACYILGMMYELGEDLPRDERKAFQLYQNAASKRQIAAQIRLAGMYKYGVGTEPDLEKAEYWYQQASASGDENADSQLAGLKGFKKLKYFRLLKWEKALEQARQEKKLIFVDFYTTWCGPCRWMENNVFSTPEVEQFMSDRFVCLRINIEQEEEALVEKMAIESIPTLVFFDADGNVLNRGSGALESADLISVAKKVLEESSDH</sequence>
<comment type="caution">
    <text evidence="4">The sequence shown here is derived from an EMBL/GenBank/DDBJ whole genome shotgun (WGS) entry which is preliminary data.</text>
</comment>
<dbReference type="Pfam" id="PF13899">
    <property type="entry name" value="Thioredoxin_7"/>
    <property type="match status" value="1"/>
</dbReference>
<dbReference type="InterPro" id="IPR011990">
    <property type="entry name" value="TPR-like_helical_dom_sf"/>
</dbReference>
<accession>A0AAP2DSY2</accession>
<keyword evidence="5" id="KW-1185">Reference proteome</keyword>
<dbReference type="SUPFAM" id="SSF52833">
    <property type="entry name" value="Thioredoxin-like"/>
    <property type="match status" value="1"/>
</dbReference>
<name>A0AAP2DSY2_9BACT</name>
<dbReference type="Gene3D" id="1.25.40.10">
    <property type="entry name" value="Tetratricopeptide repeat domain"/>
    <property type="match status" value="3"/>
</dbReference>
<dbReference type="RefSeq" id="WP_254169424.1">
    <property type="nucleotide sequence ID" value="NZ_JAHESF010000047.1"/>
</dbReference>
<protein>
    <submittedName>
        <fullName evidence="4">SEL1-like repeat protein</fullName>
    </submittedName>
</protein>